<evidence type="ECO:0000313" key="6">
    <source>
        <dbReference type="EMBL" id="ROT91635.1"/>
    </source>
</evidence>
<keyword evidence="1" id="KW-0238">DNA-binding</keyword>
<dbReference type="Gene3D" id="1.10.260.40">
    <property type="entry name" value="lambda repressor-like DNA-binding domains"/>
    <property type="match status" value="1"/>
</dbReference>
<protein>
    <submittedName>
        <fullName evidence="5">Helix-turn-helix domain-containing protein</fullName>
    </submittedName>
    <submittedName>
        <fullName evidence="6">XRE family transcriptional regulator</fullName>
    </submittedName>
</protein>
<gene>
    <name evidence="6" type="ORF">DMP12_03060</name>
    <name evidence="5" type="ORF">GKG38_02370</name>
</gene>
<dbReference type="Proteomes" id="UP000285258">
    <property type="component" value="Unassembled WGS sequence"/>
</dbReference>
<dbReference type="PANTHER" id="PTHR46558:SF11">
    <property type="entry name" value="HTH-TYPE TRANSCRIPTIONAL REGULATOR XRE"/>
    <property type="match status" value="1"/>
</dbReference>
<dbReference type="EMBL" id="QIBW01000002">
    <property type="protein sequence ID" value="ROT91635.1"/>
    <property type="molecule type" value="Genomic_DNA"/>
</dbReference>
<keyword evidence="3" id="KW-0472">Membrane</keyword>
<keyword evidence="3" id="KW-0812">Transmembrane</keyword>
<reference evidence="6" key="2">
    <citation type="journal article" date="2019" name="Int. J. Syst. Evol. Microbiol.">
        <title>Gordonibacter faecihominis is a later heterotypic synonym of Gordonibacter urolithinfaciens.</title>
        <authorList>
            <person name="Danylec N."/>
            <person name="Stoll D.A."/>
            <person name="Huch M."/>
        </authorList>
    </citation>
    <scope>NUCLEOTIDE SEQUENCE</scope>
    <source>
        <strain evidence="6">DSM 27213</strain>
    </source>
</reference>
<comment type="caution">
    <text evidence="6">The sequence shown here is derived from an EMBL/GenBank/DDBJ whole genome shotgun (WGS) entry which is preliminary data.</text>
</comment>
<organism evidence="6 7">
    <name type="scientific">Gordonibacter urolithinfaciens</name>
    <dbReference type="NCBI Taxonomy" id="1335613"/>
    <lineage>
        <taxon>Bacteria</taxon>
        <taxon>Bacillati</taxon>
        <taxon>Actinomycetota</taxon>
        <taxon>Coriobacteriia</taxon>
        <taxon>Eggerthellales</taxon>
        <taxon>Eggerthellaceae</taxon>
        <taxon>Gordonibacter</taxon>
    </lineage>
</organism>
<reference evidence="7" key="1">
    <citation type="submission" date="2018-05" db="EMBL/GenBank/DDBJ databases">
        <title>Genome Sequencing of selected type strains of the family Eggerthellaceae.</title>
        <authorList>
            <person name="Danylec N."/>
            <person name="Stoll D.A."/>
            <person name="Doetsch A."/>
            <person name="Huch M."/>
        </authorList>
    </citation>
    <scope>NUCLEOTIDE SEQUENCE [LARGE SCALE GENOMIC DNA]</scope>
    <source>
        <strain evidence="7">DSM 27213</strain>
    </source>
</reference>
<dbReference type="RefSeq" id="WP_096227886.1">
    <property type="nucleotide sequence ID" value="NZ_CP168029.1"/>
</dbReference>
<dbReference type="PROSITE" id="PS50943">
    <property type="entry name" value="HTH_CROC1"/>
    <property type="match status" value="1"/>
</dbReference>
<dbReference type="AlphaFoldDB" id="A0A423UN73"/>
<evidence type="ECO:0000259" key="4">
    <source>
        <dbReference type="PROSITE" id="PS50943"/>
    </source>
</evidence>
<accession>A0A423UN73</accession>
<feature type="region of interest" description="Disordered" evidence="2">
    <location>
        <begin position="86"/>
        <end position="136"/>
    </location>
</feature>
<dbReference type="Pfam" id="PF01381">
    <property type="entry name" value="HTH_3"/>
    <property type="match status" value="1"/>
</dbReference>
<name>A0A423UN73_9ACTN</name>
<reference evidence="5 8" key="4">
    <citation type="journal article" date="2019" name="Nat. Med.">
        <title>A library of human gut bacterial isolates paired with longitudinal multiomics data enables mechanistic microbiome research.</title>
        <authorList>
            <person name="Poyet M."/>
            <person name="Groussin M."/>
            <person name="Gibbons S.M."/>
            <person name="Avila-Pacheco J."/>
            <person name="Jiang X."/>
            <person name="Kearney S.M."/>
            <person name="Perrotta A.R."/>
            <person name="Berdy B."/>
            <person name="Zhao S."/>
            <person name="Lieberman T.D."/>
            <person name="Swanson P.K."/>
            <person name="Smith M."/>
            <person name="Roesemann S."/>
            <person name="Alexander J.E."/>
            <person name="Rich S.A."/>
            <person name="Livny J."/>
            <person name="Vlamakis H."/>
            <person name="Clish C."/>
            <person name="Bullock K."/>
            <person name="Deik A."/>
            <person name="Scott J."/>
            <person name="Pierce K.A."/>
            <person name="Xavier R.J."/>
            <person name="Alm E.J."/>
        </authorList>
    </citation>
    <scope>NUCLEOTIDE SEQUENCE [LARGE SCALE GENOMIC DNA]</scope>
    <source>
        <strain evidence="5 8">BIOML-A1</strain>
    </source>
</reference>
<dbReference type="InterPro" id="IPR001387">
    <property type="entry name" value="Cro/C1-type_HTH"/>
</dbReference>
<feature type="domain" description="HTH cro/C1-type" evidence="4">
    <location>
        <begin position="9"/>
        <end position="63"/>
    </location>
</feature>
<dbReference type="SMART" id="SM00530">
    <property type="entry name" value="HTH_XRE"/>
    <property type="match status" value="1"/>
</dbReference>
<evidence type="ECO:0000313" key="5">
    <source>
        <dbReference type="EMBL" id="MSA93926.1"/>
    </source>
</evidence>
<dbReference type="InterPro" id="IPR010982">
    <property type="entry name" value="Lambda_DNA-bd_dom_sf"/>
</dbReference>
<proteinExistence type="predicted"/>
<dbReference type="GO" id="GO:0003677">
    <property type="term" value="F:DNA binding"/>
    <property type="evidence" value="ECO:0007669"/>
    <property type="project" value="UniProtKB-KW"/>
</dbReference>
<keyword evidence="3" id="KW-1133">Transmembrane helix</keyword>
<evidence type="ECO:0000313" key="7">
    <source>
        <dbReference type="Proteomes" id="UP000285258"/>
    </source>
</evidence>
<sequence>MNVEIAQRLSARRKQSGLSQEALAEKLGVSRQAVSKWERSESSPDTDNLIALAQLYGVSLDELLYVDDEMRDDVAFEAVDRAAERAAAADAPKPASGTDAGAAPAAGEGASDKPGTDGEADGTAAPEPGSADGKESKVRIGLGGIHVLDGDDYVHVSWRDGVHVKDSKKGDEVHVGWNGIHVKEGSVASVQGACEGDAAEPGADAKRSSSRCTLEDDDGSQVVIDDDGVVINGERFDSWRDANERYGYGHIHEERWNEPCGYTVNGERFDTLDDAKAKYGPEVGRTIPVRKHYLRAFEKEWVKFPYPLVIIVVYLLLGILNGAWGVGLFLFLTVPVYYMVGHAIGRRRIAPLVSGVYPIAVVAWFCYMAFLLNQPHPAWVAFLTIPLVEWLVHSLSRWWRIRKSERAAAKNAPIDVEPQ</sequence>
<reference evidence="6" key="3">
    <citation type="journal article" date="2019" name="Microbiol. Resour. Announc.">
        <title>Draft Genome Sequences of Type Strains of Gordonibacter faecihominis, Paraeggerthella hongkongensis, Parvibacter caecicola,Slackia equolifaciens, Slackia faecicanis, and Slackia isoflavoniconvertens.</title>
        <authorList>
            <person name="Danylec N."/>
            <person name="Stoll D.A."/>
            <person name="Dotsch A."/>
            <person name="Huch M."/>
        </authorList>
    </citation>
    <scope>NUCLEOTIDE SEQUENCE</scope>
    <source>
        <strain evidence="6">DSM 27213</strain>
    </source>
</reference>
<evidence type="ECO:0000256" key="2">
    <source>
        <dbReference type="SAM" id="MobiDB-lite"/>
    </source>
</evidence>
<feature type="transmembrane region" description="Helical" evidence="3">
    <location>
        <begin position="352"/>
        <end position="372"/>
    </location>
</feature>
<evidence type="ECO:0000313" key="8">
    <source>
        <dbReference type="Proteomes" id="UP000462865"/>
    </source>
</evidence>
<dbReference type="SUPFAM" id="SSF47413">
    <property type="entry name" value="lambda repressor-like DNA-binding domains"/>
    <property type="match status" value="1"/>
</dbReference>
<feature type="transmembrane region" description="Helical" evidence="3">
    <location>
        <begin position="378"/>
        <end position="396"/>
    </location>
</feature>
<feature type="compositionally biased region" description="Low complexity" evidence="2">
    <location>
        <begin position="86"/>
        <end position="109"/>
    </location>
</feature>
<evidence type="ECO:0000256" key="1">
    <source>
        <dbReference type="ARBA" id="ARBA00023125"/>
    </source>
</evidence>
<dbReference type="CDD" id="cd00093">
    <property type="entry name" value="HTH_XRE"/>
    <property type="match status" value="1"/>
</dbReference>
<dbReference type="Proteomes" id="UP000462865">
    <property type="component" value="Unassembled WGS sequence"/>
</dbReference>
<dbReference type="PANTHER" id="PTHR46558">
    <property type="entry name" value="TRACRIPTIONAL REGULATORY PROTEIN-RELATED-RELATED"/>
    <property type="match status" value="1"/>
</dbReference>
<evidence type="ECO:0000256" key="3">
    <source>
        <dbReference type="SAM" id="Phobius"/>
    </source>
</evidence>
<dbReference type="EMBL" id="WKZA01000005">
    <property type="protein sequence ID" value="MSA93926.1"/>
    <property type="molecule type" value="Genomic_DNA"/>
</dbReference>